<organism evidence="3 4">
    <name type="scientific">Oesophagostomum dentatum</name>
    <name type="common">Nodular worm</name>
    <dbReference type="NCBI Taxonomy" id="61180"/>
    <lineage>
        <taxon>Eukaryota</taxon>
        <taxon>Metazoa</taxon>
        <taxon>Ecdysozoa</taxon>
        <taxon>Nematoda</taxon>
        <taxon>Chromadorea</taxon>
        <taxon>Rhabditida</taxon>
        <taxon>Rhabditina</taxon>
        <taxon>Rhabditomorpha</taxon>
        <taxon>Strongyloidea</taxon>
        <taxon>Strongylidae</taxon>
        <taxon>Oesophagostomum</taxon>
    </lineage>
</organism>
<dbReference type="AlphaFoldDB" id="A0A0B1S5Q7"/>
<feature type="chain" id="PRO_5002082270" evidence="1">
    <location>
        <begin position="24"/>
        <end position="361"/>
    </location>
</feature>
<dbReference type="GO" id="GO:0008582">
    <property type="term" value="P:regulation of synaptic assembly at neuromuscular junction"/>
    <property type="evidence" value="ECO:0007669"/>
    <property type="project" value="TreeGrafter"/>
</dbReference>
<evidence type="ECO:0000313" key="4">
    <source>
        <dbReference type="Proteomes" id="UP000053660"/>
    </source>
</evidence>
<accession>A0A0B1S5Q7</accession>
<sequence>MVQHFHAFLYTIAVILQSSGVDARLRSLCFKAWTIQLTAHEQELLILTCNILGTVGGVLSEPSISENWITDSADRSALGQKGSESVDVKEMRDITKHARLEASSRQAMVVCLTDGSPETFWESGEEDKSRARTINVTFENCSPILLCLFIDNSRDEACRTSQVSFRAAVTDGSRKDLMSKNLDQNFCGWVKCCVASVTHVTISLKGPHNASRVRQLQVLGFLAEGSAEVIRPSASHQLFFNNTQHDAFALFQAISAQAFSGESCEQQDALRERVVDLLFSRVTLQPLQNYVCTQVEAALEREVERLCCQGKRNYSYAVGLLAMANRMCETRAIGNGDCDVAARHQVLQAASKLLAFAPEVV</sequence>
<dbReference type="InterPro" id="IPR008979">
    <property type="entry name" value="Galactose-bd-like_sf"/>
</dbReference>
<dbReference type="InterPro" id="IPR004939">
    <property type="entry name" value="APC_su10/DOC_dom"/>
</dbReference>
<gene>
    <name evidence="3" type="ORF">OESDEN_19674</name>
</gene>
<evidence type="ECO:0000259" key="2">
    <source>
        <dbReference type="PROSITE" id="PS51284"/>
    </source>
</evidence>
<keyword evidence="4" id="KW-1185">Reference proteome</keyword>
<dbReference type="Gene3D" id="2.60.120.260">
    <property type="entry name" value="Galactose-binding domain-like"/>
    <property type="match status" value="1"/>
</dbReference>
<evidence type="ECO:0000256" key="1">
    <source>
        <dbReference type="SAM" id="SignalP"/>
    </source>
</evidence>
<keyword evidence="1" id="KW-0732">Signal</keyword>
<dbReference type="OrthoDB" id="6050183at2759"/>
<dbReference type="GO" id="GO:0005634">
    <property type="term" value="C:nucleus"/>
    <property type="evidence" value="ECO:0007669"/>
    <property type="project" value="TreeGrafter"/>
</dbReference>
<evidence type="ECO:0000313" key="3">
    <source>
        <dbReference type="EMBL" id="KHJ80648.1"/>
    </source>
</evidence>
<dbReference type="GO" id="GO:0061630">
    <property type="term" value="F:ubiquitin protein ligase activity"/>
    <property type="evidence" value="ECO:0007669"/>
    <property type="project" value="TreeGrafter"/>
</dbReference>
<proteinExistence type="predicted"/>
<reference evidence="3 4" key="1">
    <citation type="submission" date="2014-03" db="EMBL/GenBank/DDBJ databases">
        <title>Draft genome of the hookworm Oesophagostomum dentatum.</title>
        <authorList>
            <person name="Mitreva M."/>
        </authorList>
    </citation>
    <scope>NUCLEOTIDE SEQUENCE [LARGE SCALE GENOMIC DNA]</scope>
    <source>
        <strain evidence="3 4">OD-Hann</strain>
    </source>
</reference>
<dbReference type="PANTHER" id="PTHR45943:SF1">
    <property type="entry name" value="E3 UBIQUITIN-PROTEIN LIGASE MYCBP2"/>
    <property type="match status" value="1"/>
</dbReference>
<protein>
    <submittedName>
        <fullName evidence="3">Anaphase-promoting complex, subunit 10</fullName>
    </submittedName>
</protein>
<dbReference type="PROSITE" id="PS51284">
    <property type="entry name" value="DOC"/>
    <property type="match status" value="1"/>
</dbReference>
<dbReference type="Pfam" id="PF03256">
    <property type="entry name" value="ANAPC10"/>
    <property type="match status" value="1"/>
</dbReference>
<feature type="signal peptide" evidence="1">
    <location>
        <begin position="1"/>
        <end position="23"/>
    </location>
</feature>
<dbReference type="SMART" id="SM01337">
    <property type="entry name" value="APC10"/>
    <property type="match status" value="1"/>
</dbReference>
<dbReference type="GO" id="GO:0005886">
    <property type="term" value="C:plasma membrane"/>
    <property type="evidence" value="ECO:0007669"/>
    <property type="project" value="TreeGrafter"/>
</dbReference>
<dbReference type="EMBL" id="KN600108">
    <property type="protein sequence ID" value="KHJ80648.1"/>
    <property type="molecule type" value="Genomic_DNA"/>
</dbReference>
<dbReference type="Proteomes" id="UP000053660">
    <property type="component" value="Unassembled WGS sequence"/>
</dbReference>
<name>A0A0B1S5Q7_OESDE</name>
<dbReference type="PANTHER" id="PTHR45943">
    <property type="entry name" value="E3 UBIQUITIN-PROTEIN LIGASE MYCBP2"/>
    <property type="match status" value="1"/>
</dbReference>
<feature type="domain" description="DOC" evidence="2">
    <location>
        <begin position="70"/>
        <end position="245"/>
    </location>
</feature>
<dbReference type="SUPFAM" id="SSF49785">
    <property type="entry name" value="Galactose-binding domain-like"/>
    <property type="match status" value="1"/>
</dbReference>
<dbReference type="GO" id="GO:0007411">
    <property type="term" value="P:axon guidance"/>
    <property type="evidence" value="ECO:0007669"/>
    <property type="project" value="TreeGrafter"/>
</dbReference>